<evidence type="ECO:0000256" key="1">
    <source>
        <dbReference type="SAM" id="MobiDB-lite"/>
    </source>
</evidence>
<keyword evidence="4" id="KW-1185">Reference proteome</keyword>
<dbReference type="Proteomes" id="UP000028878">
    <property type="component" value="Unassembled WGS sequence"/>
</dbReference>
<evidence type="ECO:0000313" key="3">
    <source>
        <dbReference type="EMBL" id="CDN88103.1"/>
    </source>
</evidence>
<feature type="compositionally biased region" description="Basic and acidic residues" evidence="1">
    <location>
        <begin position="81"/>
        <end position="97"/>
    </location>
</feature>
<reference evidence="4" key="2">
    <citation type="submission" date="2014-11" db="EMBL/GenBank/DDBJ databases">
        <title>Draft genome sequence of Hydrogenophaga intermedia S1.</title>
        <authorList>
            <person name="Gan H.M."/>
            <person name="Chew T.H."/>
            <person name="Stolz A."/>
        </authorList>
    </citation>
    <scope>NUCLEOTIDE SEQUENCE [LARGE SCALE GENOMIC DNA]</scope>
    <source>
        <strain evidence="4">S1</strain>
    </source>
</reference>
<name>A0A1L1PJH2_HYDIT</name>
<feature type="region of interest" description="Disordered" evidence="1">
    <location>
        <begin position="56"/>
        <end position="108"/>
    </location>
</feature>
<feature type="compositionally biased region" description="Basic and acidic residues" evidence="1">
    <location>
        <begin position="56"/>
        <end position="72"/>
    </location>
</feature>
<dbReference type="EMBL" id="CCAE010000019">
    <property type="protein sequence ID" value="CDN88103.1"/>
    <property type="molecule type" value="Genomic_DNA"/>
</dbReference>
<reference evidence="4" key="1">
    <citation type="submission" date="2014-02" db="EMBL/GenBank/DDBJ databases">
        <authorList>
            <person name="Gan H."/>
        </authorList>
    </citation>
    <scope>NUCLEOTIDE SEQUENCE [LARGE SCALE GENOMIC DNA]</scope>
    <source>
        <strain evidence="4">S1</strain>
    </source>
</reference>
<keyword evidence="2" id="KW-1133">Transmembrane helix</keyword>
<organism evidence="3 4">
    <name type="scientific">Hydrogenophaga intermedia</name>
    <dbReference type="NCBI Taxonomy" id="65786"/>
    <lineage>
        <taxon>Bacteria</taxon>
        <taxon>Pseudomonadati</taxon>
        <taxon>Pseudomonadota</taxon>
        <taxon>Betaproteobacteria</taxon>
        <taxon>Burkholderiales</taxon>
        <taxon>Comamonadaceae</taxon>
        <taxon>Hydrogenophaga</taxon>
    </lineage>
</organism>
<evidence type="ECO:0000256" key="2">
    <source>
        <dbReference type="SAM" id="Phobius"/>
    </source>
</evidence>
<evidence type="ECO:0000313" key="4">
    <source>
        <dbReference type="Proteomes" id="UP000028878"/>
    </source>
</evidence>
<keyword evidence="2" id="KW-0472">Membrane</keyword>
<gene>
    <name evidence="3" type="ORF">BN948_02535</name>
</gene>
<proteinExistence type="predicted"/>
<protein>
    <submittedName>
        <fullName evidence="3">Uncharacterized protein</fullName>
    </submittedName>
</protein>
<feature type="transmembrane region" description="Helical" evidence="2">
    <location>
        <begin position="21"/>
        <end position="39"/>
    </location>
</feature>
<sequence length="136" mass="14863">MNPRSPNRSVCPTRLGRAVRVWVMMAMLVGTLISSLGVMNTHALAVLDALGAADMARDSDHDHEHDHGRSHDNGGLANGDETAHTHLGSDHTHDKAHALPGLPKWSGTDTPDWTRRAVAWSDRLLVHRLERPPKPA</sequence>
<dbReference type="AlphaFoldDB" id="A0A1L1PJH2"/>
<keyword evidence="2" id="KW-0812">Transmembrane</keyword>
<dbReference type="RefSeq" id="WP_009515333.1">
    <property type="nucleotide sequence ID" value="NZ_CCAE010000019.1"/>
</dbReference>
<accession>A0A1L1PJH2</accession>